<keyword evidence="7" id="KW-0413">Isomerase</keyword>
<organism evidence="11 12">
    <name type="scientific">Bradymonas sediminis</name>
    <dbReference type="NCBI Taxonomy" id="1548548"/>
    <lineage>
        <taxon>Bacteria</taxon>
        <taxon>Deltaproteobacteria</taxon>
        <taxon>Bradymonadales</taxon>
        <taxon>Bradymonadaceae</taxon>
        <taxon>Bradymonas</taxon>
    </lineage>
</organism>
<dbReference type="SUPFAM" id="SSF52540">
    <property type="entry name" value="P-loop containing nucleoside triphosphate hydrolases"/>
    <property type="match status" value="1"/>
</dbReference>
<evidence type="ECO:0000256" key="7">
    <source>
        <dbReference type="ARBA" id="ARBA00023235"/>
    </source>
</evidence>
<evidence type="ECO:0000256" key="9">
    <source>
        <dbReference type="ARBA" id="ARBA00034808"/>
    </source>
</evidence>
<evidence type="ECO:0000256" key="5">
    <source>
        <dbReference type="ARBA" id="ARBA00022840"/>
    </source>
</evidence>
<evidence type="ECO:0000313" key="11">
    <source>
        <dbReference type="EMBL" id="AWV89440.1"/>
    </source>
</evidence>
<dbReference type="InterPro" id="IPR027417">
    <property type="entry name" value="P-loop_NTPase"/>
</dbReference>
<keyword evidence="6" id="KW-0238">DNA-binding</keyword>
<comment type="similarity">
    <text evidence="1">Belongs to the helicase family. UvrD subfamily.</text>
</comment>
<gene>
    <name evidence="11" type="ORF">DN745_08855</name>
</gene>
<evidence type="ECO:0000256" key="3">
    <source>
        <dbReference type="ARBA" id="ARBA00022801"/>
    </source>
</evidence>
<dbReference type="CDD" id="cd18807">
    <property type="entry name" value="SF1_C_UvrD"/>
    <property type="match status" value="1"/>
</dbReference>
<dbReference type="PANTHER" id="PTHR11070:SF2">
    <property type="entry name" value="ATP-DEPENDENT DNA HELICASE SRS2"/>
    <property type="match status" value="1"/>
</dbReference>
<dbReference type="Gene3D" id="1.10.486.10">
    <property type="entry name" value="PCRA, domain 4"/>
    <property type="match status" value="1"/>
</dbReference>
<dbReference type="RefSeq" id="WP_111334060.1">
    <property type="nucleotide sequence ID" value="NZ_CP030032.1"/>
</dbReference>
<dbReference type="Pfam" id="PF13361">
    <property type="entry name" value="UvrD_C"/>
    <property type="match status" value="1"/>
</dbReference>
<dbReference type="EC" id="5.6.2.4" evidence="9"/>
<dbReference type="InterPro" id="IPR014016">
    <property type="entry name" value="UvrD-like_ATP-bd"/>
</dbReference>
<dbReference type="GO" id="GO:0016887">
    <property type="term" value="F:ATP hydrolysis activity"/>
    <property type="evidence" value="ECO:0007669"/>
    <property type="project" value="RHEA"/>
</dbReference>
<dbReference type="InterPro" id="IPR000212">
    <property type="entry name" value="DNA_helicase_UvrD/REP"/>
</dbReference>
<dbReference type="OrthoDB" id="9810135at2"/>
<keyword evidence="3" id="KW-0378">Hydrolase</keyword>
<keyword evidence="5" id="KW-0067">ATP-binding</keyword>
<dbReference type="GO" id="GO:0005829">
    <property type="term" value="C:cytosol"/>
    <property type="evidence" value="ECO:0007669"/>
    <property type="project" value="TreeGrafter"/>
</dbReference>
<dbReference type="PROSITE" id="PS51198">
    <property type="entry name" value="UVRD_HELICASE_ATP_BIND"/>
    <property type="match status" value="1"/>
</dbReference>
<keyword evidence="12" id="KW-1185">Reference proteome</keyword>
<evidence type="ECO:0000256" key="10">
    <source>
        <dbReference type="ARBA" id="ARBA00048988"/>
    </source>
</evidence>
<keyword evidence="4 11" id="KW-0347">Helicase</keyword>
<evidence type="ECO:0000256" key="2">
    <source>
        <dbReference type="ARBA" id="ARBA00022741"/>
    </source>
</evidence>
<dbReference type="Gene3D" id="1.10.10.160">
    <property type="match status" value="1"/>
</dbReference>
<dbReference type="GO" id="GO:0005524">
    <property type="term" value="F:ATP binding"/>
    <property type="evidence" value="ECO:0007669"/>
    <property type="project" value="UniProtKB-UniRule"/>
</dbReference>
<accession>A0A2Z4FKT3</accession>
<reference evidence="11 12" key="1">
    <citation type="submission" date="2018-06" db="EMBL/GenBank/DDBJ databases">
        <title>Lujinxingia sediminis gen. nov. sp. nov., a new facultative anaerobic member of the class Deltaproteobacteria, and proposal of Lujinxingaceae fam. nov.</title>
        <authorList>
            <person name="Guo L.-Y."/>
            <person name="Li C.-M."/>
            <person name="Wang S."/>
            <person name="Du Z.-J."/>
        </authorList>
    </citation>
    <scope>NUCLEOTIDE SEQUENCE [LARGE SCALE GENOMIC DNA]</scope>
    <source>
        <strain evidence="11 12">FA350</strain>
    </source>
</reference>
<evidence type="ECO:0000256" key="8">
    <source>
        <dbReference type="ARBA" id="ARBA00034617"/>
    </source>
</evidence>
<evidence type="ECO:0000256" key="1">
    <source>
        <dbReference type="ARBA" id="ARBA00009922"/>
    </source>
</evidence>
<dbReference type="GO" id="GO:0003677">
    <property type="term" value="F:DNA binding"/>
    <property type="evidence" value="ECO:0007669"/>
    <property type="project" value="UniProtKB-KW"/>
</dbReference>
<dbReference type="CDD" id="cd17932">
    <property type="entry name" value="DEXQc_UvrD"/>
    <property type="match status" value="1"/>
</dbReference>
<dbReference type="GO" id="GO:0000725">
    <property type="term" value="P:recombinational repair"/>
    <property type="evidence" value="ECO:0007669"/>
    <property type="project" value="TreeGrafter"/>
</dbReference>
<comment type="catalytic activity">
    <reaction evidence="8">
        <text>Couples ATP hydrolysis with the unwinding of duplex DNA by translocating in the 3'-5' direction.</text>
        <dbReference type="EC" id="5.6.2.4"/>
    </reaction>
</comment>
<protein>
    <recommendedName>
        <fullName evidence="9">DNA 3'-5' helicase</fullName>
        <ecNumber evidence="9">5.6.2.4</ecNumber>
    </recommendedName>
</protein>
<keyword evidence="2" id="KW-0547">Nucleotide-binding</keyword>
<dbReference type="InterPro" id="IPR013986">
    <property type="entry name" value="DExx_box_DNA_helicase_dom_sf"/>
</dbReference>
<proteinExistence type="inferred from homology"/>
<dbReference type="Pfam" id="PF00580">
    <property type="entry name" value="UvrD-helicase"/>
    <property type="match status" value="1"/>
</dbReference>
<dbReference type="InterPro" id="IPR014017">
    <property type="entry name" value="DNA_helicase_UvrD-like_C"/>
</dbReference>
<dbReference type="GO" id="GO:0043138">
    <property type="term" value="F:3'-5' DNA helicase activity"/>
    <property type="evidence" value="ECO:0007669"/>
    <property type="project" value="UniProtKB-EC"/>
</dbReference>
<evidence type="ECO:0000313" key="12">
    <source>
        <dbReference type="Proteomes" id="UP000249799"/>
    </source>
</evidence>
<dbReference type="EMBL" id="CP030032">
    <property type="protein sequence ID" value="AWV89440.1"/>
    <property type="molecule type" value="Genomic_DNA"/>
</dbReference>
<comment type="catalytic activity">
    <reaction evidence="10">
        <text>ATP + H2O = ADP + phosphate + H(+)</text>
        <dbReference type="Rhea" id="RHEA:13065"/>
        <dbReference type="ChEBI" id="CHEBI:15377"/>
        <dbReference type="ChEBI" id="CHEBI:15378"/>
        <dbReference type="ChEBI" id="CHEBI:30616"/>
        <dbReference type="ChEBI" id="CHEBI:43474"/>
        <dbReference type="ChEBI" id="CHEBI:456216"/>
        <dbReference type="EC" id="5.6.2.4"/>
    </reaction>
</comment>
<evidence type="ECO:0000256" key="6">
    <source>
        <dbReference type="ARBA" id="ARBA00023125"/>
    </source>
</evidence>
<dbReference type="PANTHER" id="PTHR11070">
    <property type="entry name" value="UVRD / RECB / PCRA DNA HELICASE FAMILY MEMBER"/>
    <property type="match status" value="1"/>
</dbReference>
<sequence>MLNLNLDQLNPEQRQATTHIDGPLLILAGAGSGKTRVITTRIAYLIQRGIKPESILAVSFTNKAATEMKERVAGVTGPKLAKQVYLSTFHSLGADILRRDIDALGYKKPFAILDQGDQNAIIRDALKEFRLDPKIVDPGRILSIISKAKMGFCEPKDLPELRHDPLTQYAQKIDGFYKKALKGLNAVDFDDLICLPVHIFEQHEKIRQKYAKKFQYVMVDEYQDTNMLQLLFLNHLVKDHQNLCVVGDDDQSIYGFRGAVAENILEFERQFEGTVMVKLEQNYRSTNLILDAANAVIANNEVRKDKALWSAAGDGEKLRYIECDDDREEAEYVAAEIERYKLDYDLDYSDFAILYRVNPQSRVFEEALRTYSIPYTVLGGQEFFDRKEVKDFVAYLRACANPNDEVSIRRIVNVPPRGIGPTLLERISEFAHVNKWTFRRALNELARDPSRVEGIGHKVSDKLSDLVDMLDDFGDRFEAAEQDPTVRLAELGRDVLKRTHMINHILSTEKNPRIARRRVDNVEEILSSLAYYQDRSGGTLQKFLTRIALDRSDMNDKSEEQKGVKLMTLHSSKGLEFPCVFLVGMEEEYLPHIRSMNNPQDLSEERRLAYVGITRAKRHLTLTSAATRMRYGKAEDREPSRFLAEIPPETIDIQRAGDAQSLADQREAQNQKYLSALKAQIFKS</sequence>
<name>A0A2Z4FKT3_9DELT</name>
<evidence type="ECO:0000256" key="4">
    <source>
        <dbReference type="ARBA" id="ARBA00022806"/>
    </source>
</evidence>
<dbReference type="KEGG" id="bsed:DN745_08855"/>
<dbReference type="Proteomes" id="UP000249799">
    <property type="component" value="Chromosome"/>
</dbReference>
<dbReference type="Gene3D" id="3.40.50.300">
    <property type="entry name" value="P-loop containing nucleotide triphosphate hydrolases"/>
    <property type="match status" value="2"/>
</dbReference>
<dbReference type="PROSITE" id="PS51217">
    <property type="entry name" value="UVRD_HELICASE_CTER"/>
    <property type="match status" value="1"/>
</dbReference>
<dbReference type="AlphaFoldDB" id="A0A2Z4FKT3"/>